<comment type="caution">
    <text evidence="1">The sequence shown here is derived from an EMBL/GenBank/DDBJ whole genome shotgun (WGS) entry which is preliminary data.</text>
</comment>
<gene>
    <name evidence="1" type="ORF">RASY3_16730</name>
</gene>
<dbReference type="InterPro" id="IPR050563">
    <property type="entry name" value="4-hydroxybenzoyl-CoA_TE"/>
</dbReference>
<dbReference type="RefSeq" id="WP_037290008.1">
    <property type="nucleotide sequence ID" value="NZ_JEOB01000004.1"/>
</dbReference>
<dbReference type="InterPro" id="IPR029069">
    <property type="entry name" value="HotDog_dom_sf"/>
</dbReference>
<dbReference type="Pfam" id="PF13279">
    <property type="entry name" value="4HBT_2"/>
    <property type="match status" value="1"/>
</dbReference>
<dbReference type="PANTHER" id="PTHR31793:SF24">
    <property type="entry name" value="LONG-CHAIN ACYL-COA THIOESTERASE FADM"/>
    <property type="match status" value="1"/>
</dbReference>
<dbReference type="Gene3D" id="3.10.129.10">
    <property type="entry name" value="Hotdog Thioesterase"/>
    <property type="match status" value="1"/>
</dbReference>
<dbReference type="EMBL" id="JEOB01000004">
    <property type="protein sequence ID" value="EXM37951.1"/>
    <property type="molecule type" value="Genomic_DNA"/>
</dbReference>
<dbReference type="PATRIC" id="fig|1341156.4.peg.2946"/>
<evidence type="ECO:0000313" key="1">
    <source>
        <dbReference type="EMBL" id="EXM37951.1"/>
    </source>
</evidence>
<accession>A0A011VRT6</accession>
<dbReference type="Proteomes" id="UP000021369">
    <property type="component" value="Unassembled WGS sequence"/>
</dbReference>
<dbReference type="PANTHER" id="PTHR31793">
    <property type="entry name" value="4-HYDROXYBENZOYL-COA THIOESTERASE FAMILY MEMBER"/>
    <property type="match status" value="1"/>
</dbReference>
<organism evidence="1 2">
    <name type="scientific">Ruminococcus albus SY3</name>
    <dbReference type="NCBI Taxonomy" id="1341156"/>
    <lineage>
        <taxon>Bacteria</taxon>
        <taxon>Bacillati</taxon>
        <taxon>Bacillota</taxon>
        <taxon>Clostridia</taxon>
        <taxon>Eubacteriales</taxon>
        <taxon>Oscillospiraceae</taxon>
        <taxon>Ruminococcus</taxon>
    </lineage>
</organism>
<evidence type="ECO:0000313" key="2">
    <source>
        <dbReference type="Proteomes" id="UP000021369"/>
    </source>
</evidence>
<protein>
    <submittedName>
        <fullName evidence="1">Esterase</fullName>
    </submittedName>
</protein>
<reference evidence="1 2" key="1">
    <citation type="submission" date="2013-06" db="EMBL/GenBank/DDBJ databases">
        <title>Rumen cellulosomics: divergent fiber-degrading strategies revealed by comparative genome-wide analysis of six Ruminococcal strains.</title>
        <authorList>
            <person name="Dassa B."/>
            <person name="Borovok I."/>
            <person name="Lamed R."/>
            <person name="Flint H."/>
            <person name="Yeoman C.J."/>
            <person name="White B."/>
            <person name="Bayer E.A."/>
        </authorList>
    </citation>
    <scope>NUCLEOTIDE SEQUENCE [LARGE SCALE GENOMIC DNA]</scope>
    <source>
        <strain evidence="1 2">SY3</strain>
    </source>
</reference>
<name>A0A011VRT6_RUMAL</name>
<dbReference type="AlphaFoldDB" id="A0A011VRT6"/>
<dbReference type="CDD" id="cd00586">
    <property type="entry name" value="4HBT"/>
    <property type="match status" value="1"/>
</dbReference>
<dbReference type="SUPFAM" id="SSF54637">
    <property type="entry name" value="Thioesterase/thiol ester dehydrase-isomerase"/>
    <property type="match status" value="1"/>
</dbReference>
<keyword evidence="2" id="KW-1185">Reference proteome</keyword>
<sequence length="138" mass="16039">MRKCVYDLIVRGYELDSFGHVNNAVYLQYAEAALWNFFRINKLMEYTLDRGIFPVVMESSQRYIHELKLLDEVRIESEFTAKGGMMICKHKIINNATGVLSCKINSIIVFVNNERVIHNIPDEVNEILGCETDEYLNK</sequence>
<proteinExistence type="predicted"/>
<dbReference type="OrthoDB" id="9801517at2"/>
<dbReference type="GO" id="GO:0047617">
    <property type="term" value="F:fatty acyl-CoA hydrolase activity"/>
    <property type="evidence" value="ECO:0007669"/>
    <property type="project" value="TreeGrafter"/>
</dbReference>